<dbReference type="GO" id="GO:0015628">
    <property type="term" value="P:protein secretion by the type II secretion system"/>
    <property type="evidence" value="ECO:0007669"/>
    <property type="project" value="InterPro"/>
</dbReference>
<keyword evidence="5 6" id="KW-0472">Membrane</keyword>
<dbReference type="PANTHER" id="PTHR30093:SF44">
    <property type="entry name" value="TYPE II SECRETION SYSTEM CORE PROTEIN G"/>
    <property type="match status" value="1"/>
</dbReference>
<proteinExistence type="predicted"/>
<keyword evidence="2" id="KW-0488">Methylation</keyword>
<comment type="caution">
    <text evidence="7">The sequence shown here is derived from an EMBL/GenBank/DDBJ whole genome shotgun (WGS) entry which is preliminary data.</text>
</comment>
<dbReference type="InterPro" id="IPR012902">
    <property type="entry name" value="N_methyl_site"/>
</dbReference>
<evidence type="ECO:0000256" key="5">
    <source>
        <dbReference type="ARBA" id="ARBA00023136"/>
    </source>
</evidence>
<evidence type="ECO:0000313" key="7">
    <source>
        <dbReference type="EMBL" id="RUA22519.1"/>
    </source>
</evidence>
<dbReference type="PRINTS" id="PR00813">
    <property type="entry name" value="BCTERIALGSPG"/>
</dbReference>
<dbReference type="NCBIfam" id="TIGR02532">
    <property type="entry name" value="IV_pilin_GFxxxE"/>
    <property type="match status" value="1"/>
</dbReference>
<evidence type="ECO:0000256" key="6">
    <source>
        <dbReference type="SAM" id="Phobius"/>
    </source>
</evidence>
<dbReference type="Gene3D" id="3.30.700.10">
    <property type="entry name" value="Glycoprotein, Type 4 Pilin"/>
    <property type="match status" value="1"/>
</dbReference>
<dbReference type="PROSITE" id="PS00409">
    <property type="entry name" value="PROKAR_NTER_METHYL"/>
    <property type="match status" value="1"/>
</dbReference>
<evidence type="ECO:0000256" key="4">
    <source>
        <dbReference type="ARBA" id="ARBA00022989"/>
    </source>
</evidence>
<dbReference type="Pfam" id="PF07963">
    <property type="entry name" value="N_methyl"/>
    <property type="match status" value="1"/>
</dbReference>
<dbReference type="EMBL" id="RXHI01000015">
    <property type="protein sequence ID" value="RUA22519.1"/>
    <property type="molecule type" value="Genomic_DNA"/>
</dbReference>
<reference evidence="7" key="1">
    <citation type="submission" date="2018-12" db="EMBL/GenBank/DDBJ databases">
        <authorList>
            <person name="Jadhav K."/>
            <person name="Kushwaha B."/>
            <person name="Jadhav I."/>
        </authorList>
    </citation>
    <scope>NUCLEOTIDE SEQUENCE [LARGE SCALE GENOMIC DNA]</scope>
    <source>
        <strain evidence="7">SBS 10</strain>
    </source>
</reference>
<evidence type="ECO:0000256" key="2">
    <source>
        <dbReference type="ARBA" id="ARBA00022481"/>
    </source>
</evidence>
<dbReference type="PANTHER" id="PTHR30093">
    <property type="entry name" value="GENERAL SECRETION PATHWAY PROTEIN G"/>
    <property type="match status" value="1"/>
</dbReference>
<dbReference type="AlphaFoldDB" id="A0A3S0QG01"/>
<comment type="subcellular location">
    <subcellularLocation>
        <location evidence="1">Membrane</location>
        <topology evidence="1">Single-pass membrane protein</topology>
    </subcellularLocation>
</comment>
<name>A0A3S0QG01_9GAMM</name>
<feature type="transmembrane region" description="Helical" evidence="6">
    <location>
        <begin position="20"/>
        <end position="43"/>
    </location>
</feature>
<dbReference type="InterPro" id="IPR045584">
    <property type="entry name" value="Pilin-like"/>
</dbReference>
<dbReference type="InterPro" id="IPR000983">
    <property type="entry name" value="Bac_GSPG_pilin"/>
</dbReference>
<keyword evidence="3 6" id="KW-0812">Transmembrane</keyword>
<sequence>MMKRATRESGKVGQRGFSLIEILVVVAIIGVLAAIAIPVYLGFRERAANAACLADVRAYASAVHAAHYDEEAEHAFRGERTVHLPGRWRLPR</sequence>
<accession>A0A3S0QG01</accession>
<organism evidence="7">
    <name type="scientific">Billgrantia gudaonensis</name>
    <dbReference type="NCBI Taxonomy" id="376427"/>
    <lineage>
        <taxon>Bacteria</taxon>
        <taxon>Pseudomonadati</taxon>
        <taxon>Pseudomonadota</taxon>
        <taxon>Gammaproteobacteria</taxon>
        <taxon>Oceanospirillales</taxon>
        <taxon>Halomonadaceae</taxon>
        <taxon>Billgrantia</taxon>
    </lineage>
</organism>
<dbReference type="GO" id="GO:0015627">
    <property type="term" value="C:type II protein secretion system complex"/>
    <property type="evidence" value="ECO:0007669"/>
    <property type="project" value="InterPro"/>
</dbReference>
<protein>
    <submittedName>
        <fullName evidence="7">Prepilin-type N-terminal cleavage/methylation domain-containing protein</fullName>
    </submittedName>
</protein>
<evidence type="ECO:0000256" key="1">
    <source>
        <dbReference type="ARBA" id="ARBA00004167"/>
    </source>
</evidence>
<gene>
    <name evidence="7" type="ORF">DSL92_05360</name>
</gene>
<dbReference type="SUPFAM" id="SSF54523">
    <property type="entry name" value="Pili subunits"/>
    <property type="match status" value="1"/>
</dbReference>
<dbReference type="GO" id="GO:0016020">
    <property type="term" value="C:membrane"/>
    <property type="evidence" value="ECO:0007669"/>
    <property type="project" value="UniProtKB-SubCell"/>
</dbReference>
<evidence type="ECO:0000256" key="3">
    <source>
        <dbReference type="ARBA" id="ARBA00022692"/>
    </source>
</evidence>
<keyword evidence="4 6" id="KW-1133">Transmembrane helix</keyword>